<dbReference type="InterPro" id="IPR006703">
    <property type="entry name" value="G_AIG1"/>
</dbReference>
<dbReference type="PANTHER" id="PTHR10903">
    <property type="entry name" value="GTPASE, IMAP FAMILY MEMBER-RELATED"/>
    <property type="match status" value="1"/>
</dbReference>
<dbReference type="InterPro" id="IPR045058">
    <property type="entry name" value="GIMA/IAN/Toc"/>
</dbReference>
<proteinExistence type="inferred from homology"/>
<dbReference type="Proteomes" id="UP001374579">
    <property type="component" value="Unassembled WGS sequence"/>
</dbReference>
<sequence length="560" mass="62489">MPEDRRREVAKWVELTGSKPDAVILTIRSDDKYTPEKKSIYTKTKSLMGGDLSQVLVLAFTFGDQQERNFERDLKRAGKHLHDVMTEAKGRYVIFNAKAVASAKDAKVSELIRIVRALDTPPEDDSRFQHREAAYSEAGATSRQRIAAYGAPLQSKLLRLLIVGEMGSGKSTLANMILHRNAFTTGSGMSEMTQTAQKERAFLDNVEVEVVDTPDIVNAKMPEDRRREVAKWVELTGSKPDAVILTIRSDDKYTPEKKSIYTKTKSLMGGDLSQVLVLAFTFGDQQERNFERDLKRAGKHLHDVMTEAKGRYVIFNAKAVASAKDAKVSELIRIVRALDTPPEDDSRFQHREAAYSEAGATSRQQIAAYGAPLQSKLLRLLIVGEMGSGKSTLANMILHRNAFTTGSGMSEMTQTAQKERAFLDNVEVEVVDTPDIVNAKMPEDRRREVAKWVELTGSKPDAVILTIRSDDKYTPEKKSIYTKTKSLMGGDLSQVLVLAFTFGDQQERNFERDLQRAGKHLHDVMTEAKGRYVIFNAKAVASAKDAKVSELIRIVRALGK</sequence>
<comment type="caution">
    <text evidence="5">The sequence shown here is derived from an EMBL/GenBank/DDBJ whole genome shotgun (WGS) entry which is preliminary data.</text>
</comment>
<feature type="domain" description="AIG1-type G" evidence="4">
    <location>
        <begin position="155"/>
        <end position="359"/>
    </location>
</feature>
<dbReference type="PROSITE" id="PS51720">
    <property type="entry name" value="G_AIG1"/>
    <property type="match status" value="2"/>
</dbReference>
<dbReference type="InterPro" id="IPR027417">
    <property type="entry name" value="P-loop_NTPase"/>
</dbReference>
<keyword evidence="3" id="KW-0342">GTP-binding</keyword>
<dbReference type="GO" id="GO:0005525">
    <property type="term" value="F:GTP binding"/>
    <property type="evidence" value="ECO:0007669"/>
    <property type="project" value="UniProtKB-KW"/>
</dbReference>
<comment type="similarity">
    <text evidence="1">Belongs to the TRAFAC class TrmE-Era-EngA-EngB-Septin-like GTPase superfamily. AIG1/Toc34/Toc159-like paraseptin GTPase family. IAN subfamily.</text>
</comment>
<dbReference type="EMBL" id="JBAMIC010000007">
    <property type="protein sequence ID" value="KAK7105192.1"/>
    <property type="molecule type" value="Genomic_DNA"/>
</dbReference>
<gene>
    <name evidence="5" type="ORF">V1264_016605</name>
</gene>
<feature type="domain" description="AIG1-type G" evidence="4">
    <location>
        <begin position="375"/>
        <end position="560"/>
    </location>
</feature>
<accession>A0AAN9BGT5</accession>
<dbReference type="AlphaFoldDB" id="A0AAN9BGT5"/>
<evidence type="ECO:0000256" key="1">
    <source>
        <dbReference type="ARBA" id="ARBA00008535"/>
    </source>
</evidence>
<reference evidence="5 6" key="1">
    <citation type="submission" date="2024-02" db="EMBL/GenBank/DDBJ databases">
        <title>Chromosome-scale genome assembly of the rough periwinkle Littorina saxatilis.</title>
        <authorList>
            <person name="De Jode A."/>
            <person name="Faria R."/>
            <person name="Formenti G."/>
            <person name="Sims Y."/>
            <person name="Smith T.P."/>
            <person name="Tracey A."/>
            <person name="Wood J.M.D."/>
            <person name="Zagrodzka Z.B."/>
            <person name="Johannesson K."/>
            <person name="Butlin R.K."/>
            <person name="Leder E.H."/>
        </authorList>
    </citation>
    <scope>NUCLEOTIDE SEQUENCE [LARGE SCALE GENOMIC DNA]</scope>
    <source>
        <strain evidence="5">Snail1</strain>
        <tissue evidence="5">Muscle</tissue>
    </source>
</reference>
<dbReference type="PANTHER" id="PTHR10903:SF184">
    <property type="entry name" value="GTP-BINDING PROTEIN A"/>
    <property type="match status" value="1"/>
</dbReference>
<keyword evidence="2" id="KW-0547">Nucleotide-binding</keyword>
<evidence type="ECO:0000256" key="3">
    <source>
        <dbReference type="ARBA" id="ARBA00023134"/>
    </source>
</evidence>
<keyword evidence="6" id="KW-1185">Reference proteome</keyword>
<name>A0AAN9BGT5_9CAEN</name>
<dbReference type="Pfam" id="PF04548">
    <property type="entry name" value="AIG1"/>
    <property type="match status" value="3"/>
</dbReference>
<organism evidence="5 6">
    <name type="scientific">Littorina saxatilis</name>
    <dbReference type="NCBI Taxonomy" id="31220"/>
    <lineage>
        <taxon>Eukaryota</taxon>
        <taxon>Metazoa</taxon>
        <taxon>Spiralia</taxon>
        <taxon>Lophotrochozoa</taxon>
        <taxon>Mollusca</taxon>
        <taxon>Gastropoda</taxon>
        <taxon>Caenogastropoda</taxon>
        <taxon>Littorinimorpha</taxon>
        <taxon>Littorinoidea</taxon>
        <taxon>Littorinidae</taxon>
        <taxon>Littorina</taxon>
    </lineage>
</organism>
<evidence type="ECO:0000256" key="2">
    <source>
        <dbReference type="ARBA" id="ARBA00022741"/>
    </source>
</evidence>
<dbReference type="SUPFAM" id="SSF52540">
    <property type="entry name" value="P-loop containing nucleoside triphosphate hydrolases"/>
    <property type="match status" value="2"/>
</dbReference>
<evidence type="ECO:0000313" key="6">
    <source>
        <dbReference type="Proteomes" id="UP001374579"/>
    </source>
</evidence>
<evidence type="ECO:0000313" key="5">
    <source>
        <dbReference type="EMBL" id="KAK7105192.1"/>
    </source>
</evidence>
<dbReference type="Gene3D" id="3.40.50.300">
    <property type="entry name" value="P-loop containing nucleotide triphosphate hydrolases"/>
    <property type="match status" value="3"/>
</dbReference>
<protein>
    <recommendedName>
        <fullName evidence="4">AIG1-type G domain-containing protein</fullName>
    </recommendedName>
</protein>
<evidence type="ECO:0000259" key="4">
    <source>
        <dbReference type="PROSITE" id="PS51720"/>
    </source>
</evidence>